<proteinExistence type="predicted"/>
<keyword evidence="2" id="KW-1185">Reference proteome</keyword>
<protein>
    <submittedName>
        <fullName evidence="1">Uncharacterized protein</fullName>
    </submittedName>
</protein>
<accession>A0A842J963</accession>
<dbReference type="EMBL" id="JACLZK010000001">
    <property type="protein sequence ID" value="MBC2882549.1"/>
    <property type="molecule type" value="Genomic_DNA"/>
</dbReference>
<dbReference type="RefSeq" id="WP_185898154.1">
    <property type="nucleotide sequence ID" value="NZ_JACLZK010000001.1"/>
</dbReference>
<reference evidence="1 2" key="1">
    <citation type="submission" date="2020-08" db="EMBL/GenBank/DDBJ databases">
        <title>Complete genome and description of Campylobacter massiliensis Marseille-Q3452 sp. nov.</title>
        <authorList>
            <person name="Antezack A."/>
        </authorList>
    </citation>
    <scope>NUCLEOTIDE SEQUENCE [LARGE SCALE GENOMIC DNA]</scope>
    <source>
        <strain evidence="1 2">Marseille-Q3452</strain>
    </source>
</reference>
<dbReference type="Proteomes" id="UP000552683">
    <property type="component" value="Unassembled WGS sequence"/>
</dbReference>
<organism evidence="1 2">
    <name type="scientific">Campylobacter massiliensis</name>
    <dbReference type="NCBI Taxonomy" id="2762557"/>
    <lineage>
        <taxon>Bacteria</taxon>
        <taxon>Pseudomonadati</taxon>
        <taxon>Campylobacterota</taxon>
        <taxon>Epsilonproteobacteria</taxon>
        <taxon>Campylobacterales</taxon>
        <taxon>Campylobacteraceae</taxon>
        <taxon>Campylobacter</taxon>
    </lineage>
</organism>
<comment type="caution">
    <text evidence="1">The sequence shown here is derived from an EMBL/GenBank/DDBJ whole genome shotgun (WGS) entry which is preliminary data.</text>
</comment>
<evidence type="ECO:0000313" key="1">
    <source>
        <dbReference type="EMBL" id="MBC2882549.1"/>
    </source>
</evidence>
<gene>
    <name evidence="1" type="ORF">H7R39_04635</name>
</gene>
<evidence type="ECO:0000313" key="2">
    <source>
        <dbReference type="Proteomes" id="UP000552683"/>
    </source>
</evidence>
<dbReference type="AlphaFoldDB" id="A0A842J963"/>
<name>A0A842J963_9BACT</name>
<sequence length="129" mass="15020">MQKVNSRKSNRYTNDQIKEILKIRIELAKELISCEIAERETLKIVPTYPVYNLISDAKRMQKTLSGVGQYYLSYPANWAQALLEITNGEERAQIFKALKEQQRLYLEKDGKNNKKLEKVLQAAEQNLTE</sequence>